<evidence type="ECO:0000313" key="2">
    <source>
        <dbReference type="EMBL" id="CDK30983.1"/>
    </source>
</evidence>
<dbReference type="Pfam" id="PF01243">
    <property type="entry name" value="PNPOx_N"/>
    <property type="match status" value="1"/>
</dbReference>
<dbReference type="AlphaFoldDB" id="V6DJD1"/>
<dbReference type="InterPro" id="IPR011576">
    <property type="entry name" value="Pyridox_Oxase_N"/>
</dbReference>
<keyword evidence="3" id="KW-1185">Reference proteome</keyword>
<dbReference type="InterPro" id="IPR012349">
    <property type="entry name" value="Split_barrel_FMN-bd"/>
</dbReference>
<dbReference type="STRING" id="673862.BABL1_gene_118"/>
<protein>
    <submittedName>
        <fullName evidence="2">Pyridoxamine 5'-phosphate oxidase</fullName>
    </submittedName>
</protein>
<reference evidence="2 3" key="1">
    <citation type="journal article" date="2015" name="Biol. Direct">
        <title>Babela massiliensis, a representative of a widespread bacterial phylum with unusual adaptations to parasitism in amoebae.</title>
        <authorList>
            <person name="Pagnier I."/>
            <person name="Yutin N."/>
            <person name="Croce O."/>
            <person name="Makarova K.S."/>
            <person name="Wolf Y.I."/>
            <person name="Benamar S."/>
            <person name="Raoult D."/>
            <person name="Koonin E.V."/>
            <person name="La Scola B."/>
        </authorList>
    </citation>
    <scope>NUCLEOTIDE SEQUENCE [LARGE SCALE GENOMIC DNA]</scope>
    <source>
        <strain evidence="3">BABL1</strain>
    </source>
</reference>
<dbReference type="Gene3D" id="2.30.110.10">
    <property type="entry name" value="Electron Transport, Fmn-binding Protein, Chain A"/>
    <property type="match status" value="1"/>
</dbReference>
<evidence type="ECO:0000259" key="1">
    <source>
        <dbReference type="Pfam" id="PF01243"/>
    </source>
</evidence>
<proteinExistence type="predicted"/>
<name>V6DJD1_9BACT</name>
<feature type="domain" description="Pyridoxamine 5'-phosphate oxidase N-terminal" evidence="1">
    <location>
        <begin position="19"/>
        <end position="99"/>
    </location>
</feature>
<sequence>MAKHIGVKLPEDLTNLLKQGRAVAILATFSEKGLPHTTPIQCLYPKGSESILMSIHKDHTGYHNMVWQKKVMLCFLDDNNIAYSILGRAGVVRAPSMVHPLMNIVRIDIIDIKSDRSLLTKVDSGVKWSYTSEDAEELSKLLMDELKDIARVL</sequence>
<dbReference type="SUPFAM" id="SSF50475">
    <property type="entry name" value="FMN-binding split barrel"/>
    <property type="match status" value="1"/>
</dbReference>
<dbReference type="eggNOG" id="COG3576">
    <property type="taxonomic scope" value="Bacteria"/>
</dbReference>
<dbReference type="HOGENOM" id="CLU_1757960_0_0_7"/>
<evidence type="ECO:0000313" key="3">
    <source>
        <dbReference type="Proteomes" id="UP000018769"/>
    </source>
</evidence>
<dbReference type="KEGG" id="dpb:BABL1_gene_118"/>
<dbReference type="EMBL" id="HG793133">
    <property type="protein sequence ID" value="CDK30983.1"/>
    <property type="molecule type" value="Genomic_DNA"/>
</dbReference>
<gene>
    <name evidence="2" type="ORF">BABL1_gene_118</name>
</gene>
<dbReference type="Proteomes" id="UP000018769">
    <property type="component" value="Chromosome I"/>
</dbReference>
<organism evidence="2 3">
    <name type="scientific">Candidatus Babela massiliensis</name>
    <dbReference type="NCBI Taxonomy" id="673862"/>
    <lineage>
        <taxon>Bacteria</taxon>
        <taxon>Candidatus Babelota</taxon>
        <taxon>Candidatus Babeliae</taxon>
        <taxon>Candidatus Babeliales</taxon>
        <taxon>Candidatus Babeliaceae</taxon>
        <taxon>Candidatus Babela</taxon>
    </lineage>
</organism>
<accession>V6DJD1</accession>
<dbReference type="OrthoDB" id="2082150at2"/>
<dbReference type="RefSeq" id="WP_023792952.1">
    <property type="nucleotide sequence ID" value="NC_023003.1"/>
</dbReference>